<dbReference type="Proteomes" id="UP000009169">
    <property type="component" value="Unassembled WGS sequence"/>
</dbReference>
<protein>
    <recommendedName>
        <fullName evidence="3">G domain-containing protein</fullName>
    </recommendedName>
</protein>
<dbReference type="Gene3D" id="3.40.50.300">
    <property type="entry name" value="P-loop containing nucleotide triphosphate hydrolases"/>
    <property type="match status" value="1"/>
</dbReference>
<dbReference type="OrthoDB" id="8954335at2759"/>
<dbReference type="InterPro" id="IPR006073">
    <property type="entry name" value="GTP-bd"/>
</dbReference>
<feature type="transmembrane region" description="Helical" evidence="2">
    <location>
        <begin position="386"/>
        <end position="408"/>
    </location>
</feature>
<keyword evidence="5" id="KW-1185">Reference proteome</keyword>
<reference evidence="5" key="1">
    <citation type="journal article" date="2012" name="MBio">
        <title>Comparative genome analysis of Trichophyton rubrum and related dermatophytes reveals candidate genes involved in infection.</title>
        <authorList>
            <person name="Martinez D.A."/>
            <person name="Oliver B.G."/>
            <person name="Graeser Y."/>
            <person name="Goldberg J.M."/>
            <person name="Li W."/>
            <person name="Martinez-Rossi N.M."/>
            <person name="Monod M."/>
            <person name="Shelest E."/>
            <person name="Barton R.C."/>
            <person name="Birch E."/>
            <person name="Brakhage A.A."/>
            <person name="Chen Z."/>
            <person name="Gurr S.J."/>
            <person name="Heiman D."/>
            <person name="Heitman J."/>
            <person name="Kosti I."/>
            <person name="Rossi A."/>
            <person name="Saif S."/>
            <person name="Samalova M."/>
            <person name="Saunders C.W."/>
            <person name="Shea T."/>
            <person name="Summerbell R.C."/>
            <person name="Xu J."/>
            <person name="Young S."/>
            <person name="Zeng Q."/>
            <person name="Birren B.W."/>
            <person name="Cuomo C.A."/>
            <person name="White T.C."/>
        </authorList>
    </citation>
    <scope>NUCLEOTIDE SEQUENCE [LARGE SCALE GENOMIC DNA]</scope>
    <source>
        <strain evidence="5">ATCC MYA-4606 / CBS 127.97</strain>
    </source>
</reference>
<keyword evidence="1" id="KW-0175">Coiled coil</keyword>
<sequence>MSIPPTMKERQKIFIAVMGVTGSGKSTFIQTATGSDDVHIGHTFKSCTAAVSAHTLSLDEYDATLIDTPGFNDTFRSETEVLKEIANWLDYTYRNPPHVMLTGIIYMQSITDRRMYGSTLRNLKMFRQLCGESPLRNVVFTTTGWGTAEKSGELSKALENQESLRSDSDFWEPMIRRGSTMAKFEDTKASALAIIMSIVERNPILLKIQEELVDENKKLIDTAAGHTVNEEMKRLEEKYTQDIAKVQKEMEEALAARDTEYHAALQEAKENYERLRDEAQRARDFLQYERRNEKRRLTNEIEGMKRQLERDKKKHEEYLELKFKAQQINEEMKYEEIVKKLRANGHLLRDEERQVLEMKIQELEAASVNGGNATNSKKKKGKGTKLLVGLAQILGSVTMGLLGFPMLFGDPIGTLASIF</sequence>
<dbReference type="GO" id="GO:0005525">
    <property type="term" value="F:GTP binding"/>
    <property type="evidence" value="ECO:0007669"/>
    <property type="project" value="InterPro"/>
</dbReference>
<feature type="coiled-coil region" evidence="1">
    <location>
        <begin position="229"/>
        <end position="321"/>
    </location>
</feature>
<dbReference type="Pfam" id="PF01926">
    <property type="entry name" value="MMR_HSR1"/>
    <property type="match status" value="1"/>
</dbReference>
<evidence type="ECO:0000313" key="4">
    <source>
        <dbReference type="EMBL" id="EGE06684.1"/>
    </source>
</evidence>
<gene>
    <name evidence="4" type="ORF">TEQG_05678</name>
</gene>
<accession>F2PXR6</accession>
<dbReference type="eggNOG" id="ENOG502S03K">
    <property type="taxonomic scope" value="Eukaryota"/>
</dbReference>
<name>F2PXR6_TRIEC</name>
<dbReference type="SUPFAM" id="SSF52540">
    <property type="entry name" value="P-loop containing nucleoside triphosphate hydrolases"/>
    <property type="match status" value="1"/>
</dbReference>
<keyword evidence="2" id="KW-0812">Transmembrane</keyword>
<evidence type="ECO:0000259" key="3">
    <source>
        <dbReference type="Pfam" id="PF01926"/>
    </source>
</evidence>
<evidence type="ECO:0000313" key="5">
    <source>
        <dbReference type="Proteomes" id="UP000009169"/>
    </source>
</evidence>
<evidence type="ECO:0000256" key="1">
    <source>
        <dbReference type="SAM" id="Coils"/>
    </source>
</evidence>
<feature type="domain" description="G" evidence="3">
    <location>
        <begin position="15"/>
        <end position="73"/>
    </location>
</feature>
<proteinExistence type="predicted"/>
<organism evidence="4 5">
    <name type="scientific">Trichophyton equinum (strain ATCC MYA-4606 / CBS 127.97)</name>
    <name type="common">Horse ringworm fungus</name>
    <dbReference type="NCBI Taxonomy" id="559882"/>
    <lineage>
        <taxon>Eukaryota</taxon>
        <taxon>Fungi</taxon>
        <taxon>Dikarya</taxon>
        <taxon>Ascomycota</taxon>
        <taxon>Pezizomycotina</taxon>
        <taxon>Eurotiomycetes</taxon>
        <taxon>Eurotiomycetidae</taxon>
        <taxon>Onygenales</taxon>
        <taxon>Arthrodermataceae</taxon>
        <taxon>Trichophyton</taxon>
    </lineage>
</organism>
<keyword evidence="2" id="KW-1133">Transmembrane helix</keyword>
<dbReference type="AlphaFoldDB" id="F2PXR6"/>
<dbReference type="VEuPathDB" id="FungiDB:TEQG_05678"/>
<dbReference type="EMBL" id="DS995750">
    <property type="protein sequence ID" value="EGE06684.1"/>
    <property type="molecule type" value="Genomic_DNA"/>
</dbReference>
<keyword evidence="2" id="KW-0472">Membrane</keyword>
<evidence type="ECO:0000256" key="2">
    <source>
        <dbReference type="SAM" id="Phobius"/>
    </source>
</evidence>
<dbReference type="InterPro" id="IPR027417">
    <property type="entry name" value="P-loop_NTPase"/>
</dbReference>
<dbReference type="HOGENOM" id="CLU_018003_1_1_1"/>